<dbReference type="InParanoid" id="L8GCH3"/>
<name>L8GCH3_PSED2</name>
<evidence type="ECO:0000313" key="2">
    <source>
        <dbReference type="EMBL" id="ELR10378.1"/>
    </source>
</evidence>
<dbReference type="HOGENOM" id="CLU_1133996_0_0_1"/>
<evidence type="ECO:0000313" key="3">
    <source>
        <dbReference type="Proteomes" id="UP000011064"/>
    </source>
</evidence>
<dbReference type="Proteomes" id="UP000011064">
    <property type="component" value="Unassembled WGS sequence"/>
</dbReference>
<accession>L8GCH3</accession>
<dbReference type="EMBL" id="GL573177">
    <property type="protein sequence ID" value="ELR10378.1"/>
    <property type="molecule type" value="Genomic_DNA"/>
</dbReference>
<feature type="region of interest" description="Disordered" evidence="1">
    <location>
        <begin position="1"/>
        <end position="34"/>
    </location>
</feature>
<feature type="compositionally biased region" description="Basic residues" evidence="1">
    <location>
        <begin position="10"/>
        <end position="32"/>
    </location>
</feature>
<organism evidence="2 3">
    <name type="scientific">Pseudogymnoascus destructans (strain ATCC MYA-4855 / 20631-21)</name>
    <name type="common">Bat white-nose syndrome fungus</name>
    <name type="synonym">Geomyces destructans</name>
    <dbReference type="NCBI Taxonomy" id="658429"/>
    <lineage>
        <taxon>Eukaryota</taxon>
        <taxon>Fungi</taxon>
        <taxon>Dikarya</taxon>
        <taxon>Ascomycota</taxon>
        <taxon>Pezizomycotina</taxon>
        <taxon>Leotiomycetes</taxon>
        <taxon>Thelebolales</taxon>
        <taxon>Thelebolaceae</taxon>
        <taxon>Pseudogymnoascus</taxon>
    </lineage>
</organism>
<reference evidence="3" key="1">
    <citation type="submission" date="2010-09" db="EMBL/GenBank/DDBJ databases">
        <title>The genome sequence of Geomyces destructans 20631-21.</title>
        <authorList>
            <consortium name="The Broad Institute Genome Sequencing Platform"/>
            <person name="Cuomo C.A."/>
            <person name="Blehert D.S."/>
            <person name="Lorch J.M."/>
            <person name="Young S.K."/>
            <person name="Zeng Q."/>
            <person name="Gargeya S."/>
            <person name="Fitzgerald M."/>
            <person name="Haas B."/>
            <person name="Abouelleil A."/>
            <person name="Alvarado L."/>
            <person name="Arachchi H.M."/>
            <person name="Berlin A."/>
            <person name="Brown A."/>
            <person name="Chapman S.B."/>
            <person name="Chen Z."/>
            <person name="Dunbar C."/>
            <person name="Freedman E."/>
            <person name="Gearin G."/>
            <person name="Gellesch M."/>
            <person name="Goldberg J."/>
            <person name="Griggs A."/>
            <person name="Gujja S."/>
            <person name="Heiman D."/>
            <person name="Howarth C."/>
            <person name="Larson L."/>
            <person name="Lui A."/>
            <person name="MacDonald P.J.P."/>
            <person name="Montmayeur A."/>
            <person name="Murphy C."/>
            <person name="Neiman D."/>
            <person name="Pearson M."/>
            <person name="Priest M."/>
            <person name="Roberts A."/>
            <person name="Saif S."/>
            <person name="Shea T."/>
            <person name="Shenoy N."/>
            <person name="Sisk P."/>
            <person name="Stolte C."/>
            <person name="Sykes S."/>
            <person name="Wortman J."/>
            <person name="Nusbaum C."/>
            <person name="Birren B."/>
        </authorList>
    </citation>
    <scope>NUCLEOTIDE SEQUENCE [LARGE SCALE GENOMIC DNA]</scope>
    <source>
        <strain evidence="3">ATCC MYA-4855 / 20631-21</strain>
    </source>
</reference>
<dbReference type="VEuPathDB" id="FungiDB:GMDG_00791"/>
<protein>
    <submittedName>
        <fullName evidence="2">Uncharacterized protein</fullName>
    </submittedName>
</protein>
<dbReference type="AlphaFoldDB" id="L8GCH3"/>
<sequence length="245" mass="27060">MLTPLSTIPSHHHHHRHSHHHHRPQPSHPHHSRTTEMISRPRVIARNLPILTLTPIRPPSITTRPFHPRTIKLHRRRTALHEVIAHIQTRQDLLIRSRLHYCIDRRIPARVEVPNCLAGRQEIRILKHRRVGEGLHHVPRLQPGVATAVILAPRDRDAAEPGFIRFRAVVAVADQTVLAGVRDFAGDLLQGFGEVGVGGFGGVVVEGGEGGEGWERGGVAGDGVRDIGAEREVEEDRAVAVCGGG</sequence>
<keyword evidence="3" id="KW-1185">Reference proteome</keyword>
<proteinExistence type="predicted"/>
<gene>
    <name evidence="2" type="ORF">GMDG_00791</name>
</gene>
<evidence type="ECO:0000256" key="1">
    <source>
        <dbReference type="SAM" id="MobiDB-lite"/>
    </source>
</evidence>